<dbReference type="RefSeq" id="WP_068589671.1">
    <property type="nucleotide sequence ID" value="NZ_LRXL01000026.1"/>
</dbReference>
<dbReference type="STRING" id="1763537.ULVI_03090"/>
<dbReference type="AlphaFoldDB" id="A0A167IKF2"/>
<dbReference type="EMBL" id="LRXL01000026">
    <property type="protein sequence ID" value="OAB79745.1"/>
    <property type="molecule type" value="Genomic_DNA"/>
</dbReference>
<proteinExistence type="predicted"/>
<reference evidence="1 2" key="1">
    <citation type="submission" date="2016-02" db="EMBL/GenBank/DDBJ databases">
        <title>Ulvibacter sp. LPB0005, isolated from Thais luteostoma.</title>
        <authorList>
            <person name="Shin S.-K."/>
            <person name="Yi H."/>
        </authorList>
    </citation>
    <scope>NUCLEOTIDE SEQUENCE [LARGE SCALE GENOMIC DNA]</scope>
    <source>
        <strain evidence="1 2">LPB0005</strain>
    </source>
</reference>
<comment type="caution">
    <text evidence="1">The sequence shown here is derived from an EMBL/GenBank/DDBJ whole genome shotgun (WGS) entry which is preliminary data.</text>
</comment>
<evidence type="ECO:0000313" key="1">
    <source>
        <dbReference type="EMBL" id="OAB79745.1"/>
    </source>
</evidence>
<accession>A0A167IKF2</accession>
<name>A0A167IKF2_9FLAO</name>
<keyword evidence="2" id="KW-1185">Reference proteome</keyword>
<protein>
    <submittedName>
        <fullName evidence="1">Uncharacterized protein</fullName>
    </submittedName>
</protein>
<evidence type="ECO:0000313" key="2">
    <source>
        <dbReference type="Proteomes" id="UP000077013"/>
    </source>
</evidence>
<organism evidence="1 2">
    <name type="scientific">Cochleicola gelatinilyticus</name>
    <dbReference type="NCBI Taxonomy" id="1763537"/>
    <lineage>
        <taxon>Bacteria</taxon>
        <taxon>Pseudomonadati</taxon>
        <taxon>Bacteroidota</taxon>
        <taxon>Flavobacteriia</taxon>
        <taxon>Flavobacteriales</taxon>
        <taxon>Flavobacteriaceae</taxon>
        <taxon>Cochleicola</taxon>
    </lineage>
</organism>
<dbReference type="Proteomes" id="UP000077013">
    <property type="component" value="Unassembled WGS sequence"/>
</dbReference>
<sequence>MAFPTGKFNTRFFTDKNNTIEMKKWVTPTLNNIGTTSVFINDQEVEPKGFFEFGPQGVAITGSISLRFEGTGKSRIAMNYVMIDEPKKCN</sequence>
<gene>
    <name evidence="1" type="ORF">ULVI_03090</name>
</gene>